<feature type="signal peptide" evidence="1">
    <location>
        <begin position="1"/>
        <end position="16"/>
    </location>
</feature>
<evidence type="ECO:0000256" key="1">
    <source>
        <dbReference type="SAM" id="SignalP"/>
    </source>
</evidence>
<dbReference type="OrthoDB" id="2826615at2759"/>
<dbReference type="Gene3D" id="2.60.20.10">
    <property type="entry name" value="Crystallins"/>
    <property type="match status" value="1"/>
</dbReference>
<dbReference type="Proteomes" id="UP000812287">
    <property type="component" value="Unassembled WGS sequence"/>
</dbReference>
<dbReference type="InterPro" id="IPR011024">
    <property type="entry name" value="G_crystallin-like"/>
</dbReference>
<gene>
    <name evidence="2" type="ORF">BT62DRAFT_1012135</name>
</gene>
<evidence type="ECO:0000313" key="2">
    <source>
        <dbReference type="EMBL" id="KAG7440912.1"/>
    </source>
</evidence>
<dbReference type="GeneID" id="66100177"/>
<evidence type="ECO:0000313" key="3">
    <source>
        <dbReference type="Proteomes" id="UP000812287"/>
    </source>
</evidence>
<reference evidence="2" key="1">
    <citation type="submission" date="2020-11" db="EMBL/GenBank/DDBJ databases">
        <title>Adaptations for nitrogen fixation in a non-lichenized fungal sporocarp promotes dispersal by wood-feeding termites.</title>
        <authorList>
            <consortium name="DOE Joint Genome Institute"/>
            <person name="Koch R.A."/>
            <person name="Yoon G."/>
            <person name="Arayal U."/>
            <person name="Lail K."/>
            <person name="Amirebrahimi M."/>
            <person name="Labutti K."/>
            <person name="Lipzen A."/>
            <person name="Riley R."/>
            <person name="Barry K."/>
            <person name="Henrissat B."/>
            <person name="Grigoriev I.V."/>
            <person name="Herr J.R."/>
            <person name="Aime M.C."/>
        </authorList>
    </citation>
    <scope>NUCLEOTIDE SEQUENCE</scope>
    <source>
        <strain evidence="2">MCA 3950</strain>
    </source>
</reference>
<dbReference type="EMBL" id="MU250565">
    <property type="protein sequence ID" value="KAG7440912.1"/>
    <property type="molecule type" value="Genomic_DNA"/>
</dbReference>
<dbReference type="RefSeq" id="XP_043034412.1">
    <property type="nucleotide sequence ID" value="XM_043177890.1"/>
</dbReference>
<feature type="chain" id="PRO_5040194588" evidence="1">
    <location>
        <begin position="17"/>
        <end position="126"/>
    </location>
</feature>
<sequence>MKLLALIFSAVAVVAGAPTGSGSTIAVDIVSRAPNSGNPGFYYCKDENFEGMCTYSTTESALCITFAAGDAWIDNISSVRPDIGMTCTLYSEVGCMGTAFSVNDEIASLIPQGWNDLTRSYTCTRR</sequence>
<name>A0A9P7VHW4_9AGAR</name>
<comment type="caution">
    <text evidence="2">The sequence shown here is derived from an EMBL/GenBank/DDBJ whole genome shotgun (WGS) entry which is preliminary data.</text>
</comment>
<organism evidence="2 3">
    <name type="scientific">Guyanagaster necrorhizus</name>
    <dbReference type="NCBI Taxonomy" id="856835"/>
    <lineage>
        <taxon>Eukaryota</taxon>
        <taxon>Fungi</taxon>
        <taxon>Dikarya</taxon>
        <taxon>Basidiomycota</taxon>
        <taxon>Agaricomycotina</taxon>
        <taxon>Agaricomycetes</taxon>
        <taxon>Agaricomycetidae</taxon>
        <taxon>Agaricales</taxon>
        <taxon>Marasmiineae</taxon>
        <taxon>Physalacriaceae</taxon>
        <taxon>Guyanagaster</taxon>
    </lineage>
</organism>
<dbReference type="AlphaFoldDB" id="A0A9P7VHW4"/>
<dbReference type="SUPFAM" id="SSF49695">
    <property type="entry name" value="gamma-Crystallin-like"/>
    <property type="match status" value="1"/>
</dbReference>
<keyword evidence="3" id="KW-1185">Reference proteome</keyword>
<proteinExistence type="predicted"/>
<accession>A0A9P7VHW4</accession>
<keyword evidence="1" id="KW-0732">Signal</keyword>
<protein>
    <submittedName>
        <fullName evidence="2">Uncharacterized protein</fullName>
    </submittedName>
</protein>